<proteinExistence type="predicted"/>
<comment type="caution">
    <text evidence="1">The sequence shown here is derived from an EMBL/GenBank/DDBJ whole genome shotgun (WGS) entry which is preliminary data.</text>
</comment>
<gene>
    <name evidence="1" type="ORF">A2557_11580</name>
</gene>
<dbReference type="Proteomes" id="UP000177583">
    <property type="component" value="Unassembled WGS sequence"/>
</dbReference>
<sequence>MGHQSGQSVPGSLGKRKLQSSWVYSCRQLGFALFPPQFTRVALGAKGRSRGKKDLRPLG</sequence>
<evidence type="ECO:0000313" key="1">
    <source>
        <dbReference type="EMBL" id="OGG99830.1"/>
    </source>
</evidence>
<dbReference type="EMBL" id="MFNF01000054">
    <property type="protein sequence ID" value="OGG99830.1"/>
    <property type="molecule type" value="Genomic_DNA"/>
</dbReference>
<accession>A0A1F6GP64</accession>
<reference evidence="1 2" key="1">
    <citation type="journal article" date="2016" name="Nat. Commun.">
        <title>Thousands of microbial genomes shed light on interconnected biogeochemical processes in an aquifer system.</title>
        <authorList>
            <person name="Anantharaman K."/>
            <person name="Brown C.T."/>
            <person name="Hug L.A."/>
            <person name="Sharon I."/>
            <person name="Castelle C.J."/>
            <person name="Probst A.J."/>
            <person name="Thomas B.C."/>
            <person name="Singh A."/>
            <person name="Wilkins M.J."/>
            <person name="Karaoz U."/>
            <person name="Brodie E.L."/>
            <person name="Williams K.H."/>
            <person name="Hubbard S.S."/>
            <person name="Banfield J.F."/>
        </authorList>
    </citation>
    <scope>NUCLEOTIDE SEQUENCE [LARGE SCALE GENOMIC DNA]</scope>
</reference>
<evidence type="ECO:0000313" key="2">
    <source>
        <dbReference type="Proteomes" id="UP000177583"/>
    </source>
</evidence>
<organism evidence="1 2">
    <name type="scientific">Candidatus Lambdaproteobacteria bacterium RIFOXYD2_FULL_56_26</name>
    <dbReference type="NCBI Taxonomy" id="1817773"/>
    <lineage>
        <taxon>Bacteria</taxon>
        <taxon>Pseudomonadati</taxon>
        <taxon>Pseudomonadota</taxon>
        <taxon>Candidatus Lambdaproteobacteria</taxon>
    </lineage>
</organism>
<dbReference type="AlphaFoldDB" id="A0A1F6GP64"/>
<protein>
    <submittedName>
        <fullName evidence="1">Uncharacterized protein</fullName>
    </submittedName>
</protein>
<name>A0A1F6GP64_9PROT</name>